<keyword evidence="8" id="KW-0408">Iron</keyword>
<evidence type="ECO:0000313" key="12">
    <source>
        <dbReference type="EMBL" id="MFC3678147.1"/>
    </source>
</evidence>
<dbReference type="PANTHER" id="PTHR30538:SF1">
    <property type="entry name" value="L-LYSINE 2,3-AMINOMUTASE"/>
    <property type="match status" value="1"/>
</dbReference>
<evidence type="ECO:0000256" key="10">
    <source>
        <dbReference type="ARBA" id="ARBA00023235"/>
    </source>
</evidence>
<dbReference type="InterPro" id="IPR013785">
    <property type="entry name" value="Aldolase_TIM"/>
</dbReference>
<feature type="domain" description="Radical SAM core" evidence="11">
    <location>
        <begin position="78"/>
        <end position="299"/>
    </location>
</feature>
<evidence type="ECO:0000313" key="13">
    <source>
        <dbReference type="Proteomes" id="UP001595711"/>
    </source>
</evidence>
<evidence type="ECO:0000256" key="1">
    <source>
        <dbReference type="ARBA" id="ARBA00001933"/>
    </source>
</evidence>
<keyword evidence="13" id="KW-1185">Reference proteome</keyword>
<dbReference type="PIRSF" id="PIRSF004911">
    <property type="entry name" value="DUF160"/>
    <property type="match status" value="1"/>
</dbReference>
<dbReference type="Pfam" id="PF04055">
    <property type="entry name" value="Radical_SAM"/>
    <property type="match status" value="1"/>
</dbReference>
<keyword evidence="6" id="KW-0479">Metal-binding</keyword>
<dbReference type="SUPFAM" id="SSF102114">
    <property type="entry name" value="Radical SAM enzymes"/>
    <property type="match status" value="1"/>
</dbReference>
<dbReference type="InterPro" id="IPR058240">
    <property type="entry name" value="rSAM_sf"/>
</dbReference>
<dbReference type="NCBIfam" id="TIGR03822">
    <property type="entry name" value="AblA_like_2"/>
    <property type="match status" value="1"/>
</dbReference>
<keyword evidence="5" id="KW-0949">S-adenosyl-L-methionine</keyword>
<reference evidence="13" key="1">
    <citation type="journal article" date="2019" name="Int. J. Syst. Evol. Microbiol.">
        <title>The Global Catalogue of Microorganisms (GCM) 10K type strain sequencing project: providing services to taxonomists for standard genome sequencing and annotation.</title>
        <authorList>
            <consortium name="The Broad Institute Genomics Platform"/>
            <consortium name="The Broad Institute Genome Sequencing Center for Infectious Disease"/>
            <person name="Wu L."/>
            <person name="Ma J."/>
        </authorList>
    </citation>
    <scope>NUCLEOTIDE SEQUENCE [LARGE SCALE GENOMIC DNA]</scope>
    <source>
        <strain evidence="13">KCTC 42182</strain>
    </source>
</reference>
<keyword evidence="10" id="KW-0413">Isomerase</keyword>
<dbReference type="RefSeq" id="WP_379729749.1">
    <property type="nucleotide sequence ID" value="NZ_JBHRYJ010000007.1"/>
</dbReference>
<comment type="cofactor">
    <cofactor evidence="2">
        <name>[4Fe-4S] cluster</name>
        <dbReference type="ChEBI" id="CHEBI:49883"/>
    </cofactor>
</comment>
<accession>A0ABV7VN71</accession>
<organism evidence="12 13">
    <name type="scientific">Ferrovibrio xuzhouensis</name>
    <dbReference type="NCBI Taxonomy" id="1576914"/>
    <lineage>
        <taxon>Bacteria</taxon>
        <taxon>Pseudomonadati</taxon>
        <taxon>Pseudomonadota</taxon>
        <taxon>Alphaproteobacteria</taxon>
        <taxon>Rhodospirillales</taxon>
        <taxon>Rhodospirillaceae</taxon>
        <taxon>Ferrovibrio</taxon>
    </lineage>
</organism>
<evidence type="ECO:0000256" key="3">
    <source>
        <dbReference type="ARBA" id="ARBA00008703"/>
    </source>
</evidence>
<dbReference type="InterPro" id="IPR007197">
    <property type="entry name" value="rSAM"/>
</dbReference>
<gene>
    <name evidence="12" type="ORF">ACFOOQ_21535</name>
</gene>
<protein>
    <submittedName>
        <fullName evidence="12">Lysine-2,3-aminomutase-like protein</fullName>
    </submittedName>
</protein>
<evidence type="ECO:0000256" key="2">
    <source>
        <dbReference type="ARBA" id="ARBA00001966"/>
    </source>
</evidence>
<comment type="similarity">
    <text evidence="3">Belongs to the radical SAM superfamily. KamA family.</text>
</comment>
<dbReference type="PROSITE" id="PS51918">
    <property type="entry name" value="RADICAL_SAM"/>
    <property type="match status" value="1"/>
</dbReference>
<dbReference type="Proteomes" id="UP001595711">
    <property type="component" value="Unassembled WGS sequence"/>
</dbReference>
<dbReference type="EMBL" id="JBHRYJ010000007">
    <property type="protein sequence ID" value="MFC3678147.1"/>
    <property type="molecule type" value="Genomic_DNA"/>
</dbReference>
<dbReference type="SFLD" id="SFLDG01070">
    <property type="entry name" value="PLP-dependent"/>
    <property type="match status" value="1"/>
</dbReference>
<keyword evidence="7" id="KW-0663">Pyridoxal phosphate</keyword>
<dbReference type="InterPro" id="IPR022447">
    <property type="entry name" value="Lys_aminomutase-rel"/>
</dbReference>
<keyword evidence="4" id="KW-0004">4Fe-4S</keyword>
<keyword evidence="9" id="KW-0411">Iron-sulfur</keyword>
<dbReference type="CDD" id="cd01335">
    <property type="entry name" value="Radical_SAM"/>
    <property type="match status" value="1"/>
</dbReference>
<proteinExistence type="inferred from homology"/>
<evidence type="ECO:0000256" key="8">
    <source>
        <dbReference type="ARBA" id="ARBA00023004"/>
    </source>
</evidence>
<comment type="caution">
    <text evidence="12">The sequence shown here is derived from an EMBL/GenBank/DDBJ whole genome shotgun (WGS) entry which is preliminary data.</text>
</comment>
<dbReference type="Gene3D" id="3.20.20.70">
    <property type="entry name" value="Aldolase class I"/>
    <property type="match status" value="1"/>
</dbReference>
<evidence type="ECO:0000259" key="11">
    <source>
        <dbReference type="PROSITE" id="PS51918"/>
    </source>
</evidence>
<dbReference type="SFLD" id="SFLDS00029">
    <property type="entry name" value="Radical_SAM"/>
    <property type="match status" value="1"/>
</dbReference>
<comment type="cofactor">
    <cofactor evidence="1">
        <name>pyridoxal 5'-phosphate</name>
        <dbReference type="ChEBI" id="CHEBI:597326"/>
    </cofactor>
</comment>
<evidence type="ECO:0000256" key="7">
    <source>
        <dbReference type="ARBA" id="ARBA00022898"/>
    </source>
</evidence>
<evidence type="ECO:0000256" key="9">
    <source>
        <dbReference type="ARBA" id="ARBA00023014"/>
    </source>
</evidence>
<evidence type="ECO:0000256" key="5">
    <source>
        <dbReference type="ARBA" id="ARBA00022691"/>
    </source>
</evidence>
<dbReference type="NCBIfam" id="TIGR00238">
    <property type="entry name" value="KamA family radical SAM protein"/>
    <property type="match status" value="1"/>
</dbReference>
<name>A0ABV7VN71_9PROT</name>
<sequence>MGAEDRDRDGHIAALKQVAAQFAVSVTPHLQAQIDPSDPADPIARQFLPDAAELVSHPHETGDPIGDETHSPLPGIVHRYPDRLLLKLVNVCPVYCRFCFRREMVGPGSKGLSAEQLDAAIAYIESRPDVWEVILTGGDPLIISPRRLQAVMQRLAAIPHLGVIRLHSRVPVVDPNRITPEMVAALKSGQGAGGRDKAVWLLLHANHEREFVAEARDAIARLVDAGIPVLGQSVLLKGVNDTPDALAGLFRAMVRNRVKPHYLHHGDLARGTGHFRLSLEQGQALMRGLRGRHSGLMQPTYILDIPGGHGKVPVGPVYAEPRADGEGWDVTDPWGCSHQYDDPAVTPE</sequence>
<evidence type="ECO:0000256" key="6">
    <source>
        <dbReference type="ARBA" id="ARBA00022723"/>
    </source>
</evidence>
<dbReference type="InterPro" id="IPR003739">
    <property type="entry name" value="Lys_aminomutase/Glu_NH3_mut"/>
</dbReference>
<dbReference type="PANTHER" id="PTHR30538">
    <property type="entry name" value="LYSINE 2,3-AMINOMUTASE-RELATED"/>
    <property type="match status" value="1"/>
</dbReference>
<evidence type="ECO:0000256" key="4">
    <source>
        <dbReference type="ARBA" id="ARBA00022485"/>
    </source>
</evidence>